<feature type="transmembrane region" description="Helical" evidence="1">
    <location>
        <begin position="294"/>
        <end position="310"/>
    </location>
</feature>
<dbReference type="InterPro" id="IPR025178">
    <property type="entry name" value="Lnb_N"/>
</dbReference>
<feature type="domain" description="Lnb-like transmembrane" evidence="3">
    <location>
        <begin position="265"/>
        <end position="358"/>
    </location>
</feature>
<feature type="transmembrane region" description="Helical" evidence="1">
    <location>
        <begin position="264"/>
        <end position="282"/>
    </location>
</feature>
<keyword evidence="1" id="KW-0472">Membrane</keyword>
<accession>A0A0F9NPN2</accession>
<dbReference type="InterPro" id="IPR057436">
    <property type="entry name" value="5TMH_Lnb"/>
</dbReference>
<evidence type="ECO:0000259" key="2">
    <source>
        <dbReference type="Pfam" id="PF13387"/>
    </source>
</evidence>
<evidence type="ECO:0000259" key="3">
    <source>
        <dbReference type="Pfam" id="PF25221"/>
    </source>
</evidence>
<feature type="domain" description="Lnb N-terminal periplasmic" evidence="2">
    <location>
        <begin position="13"/>
        <end position="167"/>
    </location>
</feature>
<reference evidence="4" key="1">
    <citation type="journal article" date="2015" name="Nature">
        <title>Complex archaea that bridge the gap between prokaryotes and eukaryotes.</title>
        <authorList>
            <person name="Spang A."/>
            <person name="Saw J.H."/>
            <person name="Jorgensen S.L."/>
            <person name="Zaremba-Niedzwiedzka K."/>
            <person name="Martijn J."/>
            <person name="Lind A.E."/>
            <person name="van Eijk R."/>
            <person name="Schleper C."/>
            <person name="Guy L."/>
            <person name="Ettema T.J."/>
        </authorList>
    </citation>
    <scope>NUCLEOTIDE SEQUENCE</scope>
</reference>
<keyword evidence="1" id="KW-1133">Transmembrane helix</keyword>
<dbReference type="AlphaFoldDB" id="A0A0F9NPN2"/>
<proteinExistence type="predicted"/>
<protein>
    <submittedName>
        <fullName evidence="4">Uncharacterized protein</fullName>
    </submittedName>
</protein>
<dbReference type="EMBL" id="LAZR01003292">
    <property type="protein sequence ID" value="KKN19899.1"/>
    <property type="molecule type" value="Genomic_DNA"/>
</dbReference>
<organism evidence="4">
    <name type="scientific">marine sediment metagenome</name>
    <dbReference type="NCBI Taxonomy" id="412755"/>
    <lineage>
        <taxon>unclassified sequences</taxon>
        <taxon>metagenomes</taxon>
        <taxon>ecological metagenomes</taxon>
    </lineage>
</organism>
<evidence type="ECO:0000313" key="4">
    <source>
        <dbReference type="EMBL" id="KKN19899.1"/>
    </source>
</evidence>
<dbReference type="Pfam" id="PF13387">
    <property type="entry name" value="Lnb_N"/>
    <property type="match status" value="1"/>
</dbReference>
<gene>
    <name evidence="4" type="ORF">LCGC14_0941030</name>
</gene>
<comment type="caution">
    <text evidence="4">The sequence shown here is derived from an EMBL/GenBank/DDBJ whole genome shotgun (WGS) entry which is preliminary data.</text>
</comment>
<feature type="transmembrane region" description="Helical" evidence="1">
    <location>
        <begin position="237"/>
        <end position="257"/>
    </location>
</feature>
<feature type="transmembrane region" description="Helical" evidence="1">
    <location>
        <begin position="342"/>
        <end position="359"/>
    </location>
</feature>
<name>A0A0F9NPN2_9ZZZZ</name>
<keyword evidence="1" id="KW-0812">Transmembrane</keyword>
<feature type="transmembrane region" description="Helical" evidence="1">
    <location>
        <begin position="317"/>
        <end position="336"/>
    </location>
</feature>
<sequence>MKNILFIIFLFSQSSYSGNHLEISILTCSPGDEVYSVFGHSAIRIKDKDQSLDWVYNFGMFDFESPNFTFKFIRGKLKYYLGIQKTKDFLEQYTRQDRLVIEQKLNLSEKQKIQFITRLNFLYRPENRQYYYSFLKKNCSTEIRDLLSEIGVNFPKENLEVSYRQLINYHLADHLWLRFGINLLLGKSIDQNSNKFESTFLPVYLKEEISDSQLNGRPLVKWEQTLNRVENKQKRSLQYWLSPILIFSLLFLLFLFWFPRPAQIAVIVLIGGVGLVLSLMWFFSDHLEVRNNLNILWCNPLYLLYLPLMIKNKSRILLAFLLMTLLFSTIFIWLLGLQLFDIAIIPILLILVIVNYIQIRK</sequence>
<dbReference type="Pfam" id="PF25221">
    <property type="entry name" value="5TMH_Lnb"/>
    <property type="match status" value="1"/>
</dbReference>
<evidence type="ECO:0000256" key="1">
    <source>
        <dbReference type="SAM" id="Phobius"/>
    </source>
</evidence>